<feature type="region of interest" description="Disordered" evidence="10">
    <location>
        <begin position="256"/>
        <end position="293"/>
    </location>
</feature>
<dbReference type="PROSITE" id="PS00108">
    <property type="entry name" value="PROTEIN_KINASE_ST"/>
    <property type="match status" value="1"/>
</dbReference>
<comment type="catalytic activity">
    <reaction evidence="6">
        <text>L-threonyl-[protein] + ATP = O-phospho-L-threonyl-[protein] + ADP + H(+)</text>
        <dbReference type="Rhea" id="RHEA:46608"/>
        <dbReference type="Rhea" id="RHEA-COMP:11060"/>
        <dbReference type="Rhea" id="RHEA-COMP:11605"/>
        <dbReference type="ChEBI" id="CHEBI:15378"/>
        <dbReference type="ChEBI" id="CHEBI:30013"/>
        <dbReference type="ChEBI" id="CHEBI:30616"/>
        <dbReference type="ChEBI" id="CHEBI:61977"/>
        <dbReference type="ChEBI" id="CHEBI:456216"/>
        <dbReference type="EC" id="2.7.11.1"/>
    </reaction>
</comment>
<feature type="domain" description="Protein kinase" evidence="11">
    <location>
        <begin position="1"/>
        <end position="248"/>
    </location>
</feature>
<evidence type="ECO:0000256" key="8">
    <source>
        <dbReference type="PROSITE-ProRule" id="PRU10141"/>
    </source>
</evidence>
<proteinExistence type="inferred from homology"/>
<dbReference type="EMBL" id="GIBP01003926">
    <property type="protein sequence ID" value="NDV32895.1"/>
    <property type="molecule type" value="Transcribed_RNA"/>
</dbReference>
<dbReference type="SMART" id="SM00220">
    <property type="entry name" value="S_TKc"/>
    <property type="match status" value="1"/>
</dbReference>
<evidence type="ECO:0000256" key="10">
    <source>
        <dbReference type="SAM" id="MobiDB-lite"/>
    </source>
</evidence>
<dbReference type="Pfam" id="PF07714">
    <property type="entry name" value="PK_Tyr_Ser-Thr"/>
    <property type="match status" value="1"/>
</dbReference>
<evidence type="ECO:0000256" key="1">
    <source>
        <dbReference type="ARBA" id="ARBA00022527"/>
    </source>
</evidence>
<dbReference type="InterPro" id="IPR000719">
    <property type="entry name" value="Prot_kinase_dom"/>
</dbReference>
<dbReference type="InterPro" id="IPR001245">
    <property type="entry name" value="Ser-Thr/Tyr_kinase_cat_dom"/>
</dbReference>
<evidence type="ECO:0000256" key="5">
    <source>
        <dbReference type="ARBA" id="ARBA00022840"/>
    </source>
</evidence>
<feature type="compositionally biased region" description="Polar residues" evidence="10">
    <location>
        <begin position="261"/>
        <end position="274"/>
    </location>
</feature>
<evidence type="ECO:0000256" key="2">
    <source>
        <dbReference type="ARBA" id="ARBA00022679"/>
    </source>
</evidence>
<comment type="similarity">
    <text evidence="9">Belongs to the protein kinase superfamily.</text>
</comment>
<dbReference type="SUPFAM" id="SSF56112">
    <property type="entry name" value="Protein kinase-like (PK-like)"/>
    <property type="match status" value="1"/>
</dbReference>
<dbReference type="InterPro" id="IPR011009">
    <property type="entry name" value="Kinase-like_dom_sf"/>
</dbReference>
<evidence type="ECO:0000256" key="7">
    <source>
        <dbReference type="ARBA" id="ARBA00048679"/>
    </source>
</evidence>
<dbReference type="GO" id="GO:0004674">
    <property type="term" value="F:protein serine/threonine kinase activity"/>
    <property type="evidence" value="ECO:0007669"/>
    <property type="project" value="UniProtKB-KW"/>
</dbReference>
<dbReference type="InterPro" id="IPR051681">
    <property type="entry name" value="Ser/Thr_Kinases-Pseudokinases"/>
</dbReference>
<dbReference type="CDD" id="cd13999">
    <property type="entry name" value="STKc_MAP3K-like"/>
    <property type="match status" value="1"/>
</dbReference>
<sequence length="358" mass="40204">MIGSGSFAVVYRGYWRKTEVAIKMLQNNIKNDQNNFLKETSLMLNLRHPNVVTLMGIVSRPKLCIVTEFCSRGDVAAIMLDEEYIVESEHIRKICLDTCRGMTYLHGENVIHRDLKARNLLIDKDWNVKVADFGLARAYNDQPGTMTACGTPTHAAPEVIKHLHYTGKADVYSFGICMWEMCVRKEPYETIPGFQVIVAVATKRMRPKIPATLDSRWSSLIRQCWTEDPELRPPFQELVELFEQMKFTTPLKKMPYKESTKNSFTPSNSPLRKSSTPATPIPPPLLSPINHGKVSGGFKKGEIEIVSLDEDSSQGEQDGNVKSPQNEMDAMELSTPTPSSNSNSGFFGAFFESNGENT</sequence>
<evidence type="ECO:0000256" key="3">
    <source>
        <dbReference type="ARBA" id="ARBA00022741"/>
    </source>
</evidence>
<dbReference type="PANTHER" id="PTHR44329">
    <property type="entry name" value="SERINE/THREONINE-PROTEIN KINASE TNNI3K-RELATED"/>
    <property type="match status" value="1"/>
</dbReference>
<evidence type="ECO:0000259" key="11">
    <source>
        <dbReference type="PROSITE" id="PS50011"/>
    </source>
</evidence>
<protein>
    <recommendedName>
        <fullName evidence="11">Protein kinase domain-containing protein</fullName>
    </recommendedName>
</protein>
<comment type="catalytic activity">
    <reaction evidence="7">
        <text>L-seryl-[protein] + ATP = O-phospho-L-seryl-[protein] + ADP + H(+)</text>
        <dbReference type="Rhea" id="RHEA:17989"/>
        <dbReference type="Rhea" id="RHEA-COMP:9863"/>
        <dbReference type="Rhea" id="RHEA-COMP:11604"/>
        <dbReference type="ChEBI" id="CHEBI:15378"/>
        <dbReference type="ChEBI" id="CHEBI:29999"/>
        <dbReference type="ChEBI" id="CHEBI:30616"/>
        <dbReference type="ChEBI" id="CHEBI:83421"/>
        <dbReference type="ChEBI" id="CHEBI:456216"/>
        <dbReference type="EC" id="2.7.11.1"/>
    </reaction>
</comment>
<keyword evidence="5 8" id="KW-0067">ATP-binding</keyword>
<dbReference type="Gene3D" id="3.30.200.20">
    <property type="entry name" value="Phosphorylase Kinase, domain 1"/>
    <property type="match status" value="1"/>
</dbReference>
<feature type="region of interest" description="Disordered" evidence="10">
    <location>
        <begin position="308"/>
        <end position="358"/>
    </location>
</feature>
<keyword evidence="4" id="KW-0418">Kinase</keyword>
<dbReference type="GO" id="GO:0005524">
    <property type="term" value="F:ATP binding"/>
    <property type="evidence" value="ECO:0007669"/>
    <property type="project" value="UniProtKB-UniRule"/>
</dbReference>
<keyword evidence="2" id="KW-0808">Transferase</keyword>
<dbReference type="PROSITE" id="PS00107">
    <property type="entry name" value="PROTEIN_KINASE_ATP"/>
    <property type="match status" value="1"/>
</dbReference>
<dbReference type="InterPro" id="IPR017441">
    <property type="entry name" value="Protein_kinase_ATP_BS"/>
</dbReference>
<accession>A0A6B2L7H3</accession>
<evidence type="ECO:0000256" key="9">
    <source>
        <dbReference type="RuleBase" id="RU000304"/>
    </source>
</evidence>
<reference evidence="12" key="1">
    <citation type="journal article" date="2020" name="J. Eukaryot. Microbiol.">
        <title>De novo Sequencing, Assembly and Annotation of the Transcriptome for the Free-Living Testate Amoeba Arcella intermedia.</title>
        <authorList>
            <person name="Ribeiro G.M."/>
            <person name="Porfirio-Sousa A.L."/>
            <person name="Maurer-Alcala X.X."/>
            <person name="Katz L.A."/>
            <person name="Lahr D.J.G."/>
        </authorList>
    </citation>
    <scope>NUCLEOTIDE SEQUENCE</scope>
</reference>
<dbReference type="Gene3D" id="1.10.510.10">
    <property type="entry name" value="Transferase(Phosphotransferase) domain 1"/>
    <property type="match status" value="1"/>
</dbReference>
<feature type="compositionally biased region" description="Low complexity" evidence="10">
    <location>
        <begin position="339"/>
        <end position="358"/>
    </location>
</feature>
<keyword evidence="3 8" id="KW-0547">Nucleotide-binding</keyword>
<organism evidence="12">
    <name type="scientific">Arcella intermedia</name>
    <dbReference type="NCBI Taxonomy" id="1963864"/>
    <lineage>
        <taxon>Eukaryota</taxon>
        <taxon>Amoebozoa</taxon>
        <taxon>Tubulinea</taxon>
        <taxon>Elardia</taxon>
        <taxon>Arcellinida</taxon>
        <taxon>Sphaerothecina</taxon>
        <taxon>Arcellidae</taxon>
        <taxon>Arcella</taxon>
    </lineage>
</organism>
<evidence type="ECO:0000313" key="12">
    <source>
        <dbReference type="EMBL" id="NDV32895.1"/>
    </source>
</evidence>
<dbReference type="PROSITE" id="PS50011">
    <property type="entry name" value="PROTEIN_KINASE_DOM"/>
    <property type="match status" value="1"/>
</dbReference>
<evidence type="ECO:0000256" key="4">
    <source>
        <dbReference type="ARBA" id="ARBA00022777"/>
    </source>
</evidence>
<dbReference type="PANTHER" id="PTHR44329:SF288">
    <property type="entry name" value="MITOGEN-ACTIVATED PROTEIN KINASE KINASE KINASE 20"/>
    <property type="match status" value="1"/>
</dbReference>
<dbReference type="InterPro" id="IPR008271">
    <property type="entry name" value="Ser/Thr_kinase_AS"/>
</dbReference>
<feature type="binding site" evidence="8">
    <location>
        <position position="23"/>
    </location>
    <ligand>
        <name>ATP</name>
        <dbReference type="ChEBI" id="CHEBI:30616"/>
    </ligand>
</feature>
<name>A0A6B2L7H3_9EUKA</name>
<dbReference type="PRINTS" id="PR00109">
    <property type="entry name" value="TYRKINASE"/>
</dbReference>
<evidence type="ECO:0000256" key="6">
    <source>
        <dbReference type="ARBA" id="ARBA00047899"/>
    </source>
</evidence>
<keyword evidence="1 9" id="KW-0723">Serine/threonine-protein kinase</keyword>
<feature type="compositionally biased region" description="Polar residues" evidence="10">
    <location>
        <begin position="314"/>
        <end position="326"/>
    </location>
</feature>
<dbReference type="AlphaFoldDB" id="A0A6B2L7H3"/>